<dbReference type="AlphaFoldDB" id="A0A836AA47"/>
<dbReference type="GO" id="GO:0005634">
    <property type="term" value="C:nucleus"/>
    <property type="evidence" value="ECO:0007669"/>
    <property type="project" value="TreeGrafter"/>
</dbReference>
<feature type="region of interest" description="Disordered" evidence="2">
    <location>
        <begin position="395"/>
        <end position="436"/>
    </location>
</feature>
<dbReference type="PANTHER" id="PTHR13309:SF0">
    <property type="entry name" value="FMR1-INTERACTING PROTEIN NUFIP1"/>
    <property type="match status" value="1"/>
</dbReference>
<protein>
    <recommendedName>
        <fullName evidence="3">C2H2-type domain-containing protein</fullName>
    </recommendedName>
</protein>
<feature type="compositionally biased region" description="Polar residues" evidence="2">
    <location>
        <begin position="95"/>
        <end position="108"/>
    </location>
</feature>
<proteinExistence type="predicted"/>
<keyword evidence="1" id="KW-0863">Zinc-finger</keyword>
<feature type="compositionally biased region" description="Basic and acidic residues" evidence="2">
    <location>
        <begin position="519"/>
        <end position="530"/>
    </location>
</feature>
<dbReference type="PROSITE" id="PS50157">
    <property type="entry name" value="ZINC_FINGER_C2H2_2"/>
    <property type="match status" value="1"/>
</dbReference>
<dbReference type="GO" id="GO:0008270">
    <property type="term" value="F:zinc ion binding"/>
    <property type="evidence" value="ECO:0007669"/>
    <property type="project" value="UniProtKB-KW"/>
</dbReference>
<evidence type="ECO:0000259" key="3">
    <source>
        <dbReference type="PROSITE" id="PS50157"/>
    </source>
</evidence>
<feature type="domain" description="C2H2-type" evidence="3">
    <location>
        <begin position="172"/>
        <end position="199"/>
    </location>
</feature>
<comment type="caution">
    <text evidence="4">The sequence shown here is derived from an EMBL/GenBank/DDBJ whole genome shotgun (WGS) entry which is preliminary data.</text>
</comment>
<feature type="region of interest" description="Disordered" evidence="2">
    <location>
        <begin position="277"/>
        <end position="356"/>
    </location>
</feature>
<evidence type="ECO:0000313" key="5">
    <source>
        <dbReference type="Proteomes" id="UP000664991"/>
    </source>
</evidence>
<dbReference type="InterPro" id="IPR019496">
    <property type="entry name" value="NUFIP1_cons_dom"/>
</dbReference>
<dbReference type="GO" id="GO:0003723">
    <property type="term" value="F:RNA binding"/>
    <property type="evidence" value="ECO:0007669"/>
    <property type="project" value="InterPro"/>
</dbReference>
<dbReference type="SMART" id="SM00355">
    <property type="entry name" value="ZnF_C2H2"/>
    <property type="match status" value="2"/>
</dbReference>
<dbReference type="Proteomes" id="UP000664991">
    <property type="component" value="Unassembled WGS sequence"/>
</dbReference>
<evidence type="ECO:0000256" key="2">
    <source>
        <dbReference type="SAM" id="MobiDB-lite"/>
    </source>
</evidence>
<dbReference type="InterPro" id="IPR039136">
    <property type="entry name" value="NUFIP1-like"/>
</dbReference>
<dbReference type="GO" id="GO:0000492">
    <property type="term" value="P:box C/D snoRNP assembly"/>
    <property type="evidence" value="ECO:0007669"/>
    <property type="project" value="TreeGrafter"/>
</dbReference>
<gene>
    <name evidence="4" type="ORF">JEQ12_002021</name>
</gene>
<dbReference type="EMBL" id="JAEMGP010000010">
    <property type="protein sequence ID" value="KAG5204045.1"/>
    <property type="molecule type" value="Genomic_DNA"/>
</dbReference>
<dbReference type="InterPro" id="IPR013087">
    <property type="entry name" value="Znf_C2H2_type"/>
</dbReference>
<reference evidence="4 5" key="1">
    <citation type="submission" date="2020-12" db="EMBL/GenBank/DDBJ databases">
        <title>De novo assembly of Tibetan sheep genome.</title>
        <authorList>
            <person name="Li X."/>
        </authorList>
    </citation>
    <scope>NUCLEOTIDE SEQUENCE [LARGE SCALE GENOMIC DNA]</scope>
    <source>
        <tissue evidence="4">Heart</tissue>
    </source>
</reference>
<evidence type="ECO:0000313" key="4">
    <source>
        <dbReference type="EMBL" id="KAG5204045.1"/>
    </source>
</evidence>
<keyword evidence="1" id="KW-0862">Zinc</keyword>
<feature type="compositionally biased region" description="Basic and acidic residues" evidence="2">
    <location>
        <begin position="315"/>
        <end position="326"/>
    </location>
</feature>
<dbReference type="Pfam" id="PF10453">
    <property type="entry name" value="NUFIP1"/>
    <property type="match status" value="1"/>
</dbReference>
<keyword evidence="1" id="KW-0479">Metal-binding</keyword>
<sequence>MGDPAGGAVPSAGWFPAPELTPTLGPLRDRASRPNNWMLWAMPPPPPPSSLPAAGSEPALEAQPREEARTFPGAPPPFDAHILPGAQPPFDAQSPFDSQPQPNGQPSWNFQASASRYWTQSPGGFPWHQQPHSTPVKHSYFPRKHDARVNDFSVSPRRKQKKKKRKEPVFHYFCDTCDRGFKNQEKYDKHMSEHTKCPEVDCSFSAHEKIVQFHWRNMHAPGMKKIKLDTPEEIARWREERRKNYPTLANIERKKKLKLEKEKRGAVLTTTQYGKMKGMTRHSQMAKIQSPGRHHKWKNGHAEQGTAAGSGSRLGDVKPESPREANSDPLGVLVNTDSESDKEEKPQSAVIPKEVTPALCSLMSSYGGLSGSESEPEEAPIKTEADILAEDQVLHSNTPKKPSQDVRATVRNSSEAKCESQKRSFKNTNPKRRKNNLNYRTLFEPRTHHPYLLEMLLAPDIRHERNVILQCVRYIIKKDFFGLNTTTVNTKDESSTQRKLKLKRIGVYPRVNGRTAHSKPVDRQEHTERK</sequence>
<name>A0A836AA47_SHEEP</name>
<feature type="region of interest" description="Disordered" evidence="2">
    <location>
        <begin position="510"/>
        <end position="530"/>
    </location>
</feature>
<feature type="region of interest" description="Disordered" evidence="2">
    <location>
        <begin position="1"/>
        <end position="108"/>
    </location>
</feature>
<feature type="compositionally biased region" description="Basic residues" evidence="2">
    <location>
        <begin position="423"/>
        <end position="435"/>
    </location>
</feature>
<dbReference type="PROSITE" id="PS00028">
    <property type="entry name" value="ZINC_FINGER_C2H2_1"/>
    <property type="match status" value="1"/>
</dbReference>
<dbReference type="PANTHER" id="PTHR13309">
    <property type="entry name" value="NUCLEAR FRAGILE X MENTAL RETARDATION PROTEIN INTERACTING PROTEIN 1"/>
    <property type="match status" value="1"/>
</dbReference>
<evidence type="ECO:0000256" key="1">
    <source>
        <dbReference type="PROSITE-ProRule" id="PRU00042"/>
    </source>
</evidence>
<organism evidence="4 5">
    <name type="scientific">Ovis aries</name>
    <name type="common">Sheep</name>
    <dbReference type="NCBI Taxonomy" id="9940"/>
    <lineage>
        <taxon>Eukaryota</taxon>
        <taxon>Metazoa</taxon>
        <taxon>Chordata</taxon>
        <taxon>Craniata</taxon>
        <taxon>Vertebrata</taxon>
        <taxon>Euteleostomi</taxon>
        <taxon>Mammalia</taxon>
        <taxon>Eutheria</taxon>
        <taxon>Laurasiatheria</taxon>
        <taxon>Artiodactyla</taxon>
        <taxon>Ruminantia</taxon>
        <taxon>Pecora</taxon>
        <taxon>Bovidae</taxon>
        <taxon>Caprinae</taxon>
        <taxon>Ovis</taxon>
    </lineage>
</organism>
<accession>A0A836AA47</accession>